<feature type="domain" description="HTH tetR-type" evidence="4">
    <location>
        <begin position="32"/>
        <end position="92"/>
    </location>
</feature>
<reference evidence="5 6" key="1">
    <citation type="submission" date="2023-09" db="EMBL/GenBank/DDBJ databases">
        <authorList>
            <person name="Rey-Velasco X."/>
        </authorList>
    </citation>
    <scope>NUCLEOTIDE SEQUENCE [LARGE SCALE GENOMIC DNA]</scope>
    <source>
        <strain evidence="5 6">F390</strain>
    </source>
</reference>
<evidence type="ECO:0000256" key="1">
    <source>
        <dbReference type="ARBA" id="ARBA00023125"/>
    </source>
</evidence>
<feature type="compositionally biased region" description="Low complexity" evidence="3">
    <location>
        <begin position="1"/>
        <end position="16"/>
    </location>
</feature>
<dbReference type="RefSeq" id="WP_311340458.1">
    <property type="nucleotide sequence ID" value="NZ_JAVRHS010000004.1"/>
</dbReference>
<evidence type="ECO:0000259" key="4">
    <source>
        <dbReference type="PROSITE" id="PS50977"/>
    </source>
</evidence>
<dbReference type="SUPFAM" id="SSF46689">
    <property type="entry name" value="Homeodomain-like"/>
    <property type="match status" value="1"/>
</dbReference>
<dbReference type="PROSITE" id="PS50977">
    <property type="entry name" value="HTH_TETR_2"/>
    <property type="match status" value="1"/>
</dbReference>
<evidence type="ECO:0000256" key="3">
    <source>
        <dbReference type="SAM" id="MobiDB-lite"/>
    </source>
</evidence>
<proteinExistence type="predicted"/>
<dbReference type="PANTHER" id="PTHR30055">
    <property type="entry name" value="HTH-TYPE TRANSCRIPTIONAL REGULATOR RUTR"/>
    <property type="match status" value="1"/>
</dbReference>
<evidence type="ECO:0000256" key="2">
    <source>
        <dbReference type="PROSITE-ProRule" id="PRU00335"/>
    </source>
</evidence>
<dbReference type="Pfam" id="PF00440">
    <property type="entry name" value="TetR_N"/>
    <property type="match status" value="1"/>
</dbReference>
<protein>
    <submittedName>
        <fullName evidence="5">TetR family transcriptional regulator</fullName>
    </submittedName>
</protein>
<dbReference type="InterPro" id="IPR023772">
    <property type="entry name" value="DNA-bd_HTH_TetR-type_CS"/>
</dbReference>
<dbReference type="Gene3D" id="1.10.357.10">
    <property type="entry name" value="Tetracycline Repressor, domain 2"/>
    <property type="match status" value="1"/>
</dbReference>
<dbReference type="PANTHER" id="PTHR30055:SF226">
    <property type="entry name" value="HTH-TYPE TRANSCRIPTIONAL REGULATOR PKSA"/>
    <property type="match status" value="1"/>
</dbReference>
<dbReference type="Proteomes" id="UP001259803">
    <property type="component" value="Unassembled WGS sequence"/>
</dbReference>
<keyword evidence="6" id="KW-1185">Reference proteome</keyword>
<sequence length="247" mass="26925">MSSQPVATDPRAAAAAPERRNLANQRQKAQRLRTRERLIDGAIAVFSSRGYADTTTADILQSAGVSRASFYAHFAGKGAVAGAIADRFAPVWQPLYAQLCAFDRPLLEPLTRWCGDHVQLYREHQAVCIILTQAAAIERSLYWQLAAAQDRLIDELAQGRMGLDHLAHDEAARTRAALALSQIDHACYFLAIRRWDIDPQAGIAEMGMQLCHFLEQEVARGRPAAGHGGIGSQRCAGTGASDGDDLY</sequence>
<accession>A0ABU2ZGZ8</accession>
<evidence type="ECO:0000313" key="5">
    <source>
        <dbReference type="EMBL" id="MDT0575876.1"/>
    </source>
</evidence>
<feature type="region of interest" description="Disordered" evidence="3">
    <location>
        <begin position="1"/>
        <end position="30"/>
    </location>
</feature>
<dbReference type="PROSITE" id="PS01081">
    <property type="entry name" value="HTH_TETR_1"/>
    <property type="match status" value="1"/>
</dbReference>
<dbReference type="InterPro" id="IPR009057">
    <property type="entry name" value="Homeodomain-like_sf"/>
</dbReference>
<keyword evidence="1 2" id="KW-0238">DNA-binding</keyword>
<dbReference type="InterPro" id="IPR050109">
    <property type="entry name" value="HTH-type_TetR-like_transc_reg"/>
</dbReference>
<feature type="region of interest" description="Disordered" evidence="3">
    <location>
        <begin position="225"/>
        <end position="247"/>
    </location>
</feature>
<gene>
    <name evidence="5" type="ORF">RM533_06730</name>
</gene>
<dbReference type="EMBL" id="JAVRHS010000004">
    <property type="protein sequence ID" value="MDT0575876.1"/>
    <property type="molecule type" value="Genomic_DNA"/>
</dbReference>
<evidence type="ECO:0000313" key="6">
    <source>
        <dbReference type="Proteomes" id="UP001259803"/>
    </source>
</evidence>
<name>A0ABU2ZGZ8_9SPHN</name>
<dbReference type="PRINTS" id="PR00455">
    <property type="entry name" value="HTHTETR"/>
</dbReference>
<dbReference type="InterPro" id="IPR001647">
    <property type="entry name" value="HTH_TetR"/>
</dbReference>
<feature type="DNA-binding region" description="H-T-H motif" evidence="2">
    <location>
        <begin position="55"/>
        <end position="74"/>
    </location>
</feature>
<comment type="caution">
    <text evidence="5">The sequence shown here is derived from an EMBL/GenBank/DDBJ whole genome shotgun (WGS) entry which is preliminary data.</text>
</comment>
<organism evidence="5 6">
    <name type="scientific">Croceicoccus esteveae</name>
    <dbReference type="NCBI Taxonomy" id="3075597"/>
    <lineage>
        <taxon>Bacteria</taxon>
        <taxon>Pseudomonadati</taxon>
        <taxon>Pseudomonadota</taxon>
        <taxon>Alphaproteobacteria</taxon>
        <taxon>Sphingomonadales</taxon>
        <taxon>Erythrobacteraceae</taxon>
        <taxon>Croceicoccus</taxon>
    </lineage>
</organism>